<dbReference type="PRINTS" id="PR00463">
    <property type="entry name" value="EP450I"/>
</dbReference>
<name>S3DEF6_GLAL2</name>
<evidence type="ECO:0000313" key="5">
    <source>
        <dbReference type="Proteomes" id="UP000016922"/>
    </source>
</evidence>
<sequence length="555" mass="63487">MSFSFSTYHLVGAATIVAFITTKTTSYSLFEILPWIYLTTIPAYVAIYQCFIYPFYISELRHVPTVPCYPLWGQFFEIITTECGVPQRSWHEKHGPIIRYFFPFGAERLSIADDKAIHQMTVKNPYNYPKPVRAKLWMVRILGEGVLLAEGSEHVHQRKALTPGFSIQSIRALQPIFWEKALLLSKLWREEMVESGVTRKCIEALEWLNRTTLDIIGQAGFGTDINSLENPEVPIREAYRLVFAFDIGSRILHGLQAFIPSTKHIPAKMNRDMEAARNIILDKATEIITEKEGQAAAHSKHKDIIALISKDNLKMKEAGEKGLSFQTMRDQVMTFLGAGHDTTATGIAWTLHLLSKRLDMQSKLRDEVRQHMPFLFDPKTRYDPTELAKADADKLPYLDNVCRESLRYIPPIPMTVRQSIADDMLGDYKVPAGTVIYVLANAINRLPMYWGPTANEFDPDRWDHLPETYTTNAFMTFLQGPRGCVGRKFAETEMKIIMCCLLSTFVFARDESVEDPESLKMWRLVLRPRDGVSLRVGMLENEESELKMNEKSEIN</sequence>
<dbReference type="InterPro" id="IPR002401">
    <property type="entry name" value="Cyt_P450_E_grp-I"/>
</dbReference>
<evidence type="ECO:0000256" key="3">
    <source>
        <dbReference type="SAM" id="Phobius"/>
    </source>
</evidence>
<evidence type="ECO:0000256" key="1">
    <source>
        <dbReference type="ARBA" id="ARBA00010617"/>
    </source>
</evidence>
<feature type="transmembrane region" description="Helical" evidence="3">
    <location>
        <begin position="6"/>
        <end position="22"/>
    </location>
</feature>
<dbReference type="PANTHER" id="PTHR24305:SF166">
    <property type="entry name" value="CYTOCHROME P450 12A4, MITOCHONDRIAL-RELATED"/>
    <property type="match status" value="1"/>
</dbReference>
<keyword evidence="3" id="KW-1133">Transmembrane helix</keyword>
<dbReference type="PANTHER" id="PTHR24305">
    <property type="entry name" value="CYTOCHROME P450"/>
    <property type="match status" value="1"/>
</dbReference>
<feature type="binding site" description="axial binding residue" evidence="2">
    <location>
        <position position="484"/>
    </location>
    <ligand>
        <name>heme</name>
        <dbReference type="ChEBI" id="CHEBI:30413"/>
    </ligand>
    <ligandPart>
        <name>Fe</name>
        <dbReference type="ChEBI" id="CHEBI:18248"/>
    </ligandPart>
</feature>
<dbReference type="KEGG" id="glz:GLAREA_03308"/>
<dbReference type="Pfam" id="PF00067">
    <property type="entry name" value="p450"/>
    <property type="match status" value="1"/>
</dbReference>
<dbReference type="GO" id="GO:0005506">
    <property type="term" value="F:iron ion binding"/>
    <property type="evidence" value="ECO:0007669"/>
    <property type="project" value="InterPro"/>
</dbReference>
<reference evidence="4 5" key="1">
    <citation type="journal article" date="2013" name="BMC Genomics">
        <title>Genomics-driven discovery of the pneumocandin biosynthetic gene cluster in the fungus Glarea lozoyensis.</title>
        <authorList>
            <person name="Chen L."/>
            <person name="Yue Q."/>
            <person name="Zhang X."/>
            <person name="Xiang M."/>
            <person name="Wang C."/>
            <person name="Li S."/>
            <person name="Che Y."/>
            <person name="Ortiz-Lopez F.J."/>
            <person name="Bills G.F."/>
            <person name="Liu X."/>
            <person name="An Z."/>
        </authorList>
    </citation>
    <scope>NUCLEOTIDE SEQUENCE [LARGE SCALE GENOMIC DNA]</scope>
    <source>
        <strain evidence="5">ATCC 20868 / MF5171</strain>
    </source>
</reference>
<gene>
    <name evidence="4" type="ORF">GLAREA_03308</name>
</gene>
<protein>
    <submittedName>
        <fullName evidence="4">Cytochrome P450</fullName>
    </submittedName>
</protein>
<evidence type="ECO:0000256" key="2">
    <source>
        <dbReference type="PIRSR" id="PIRSR602401-1"/>
    </source>
</evidence>
<keyword evidence="3" id="KW-0472">Membrane</keyword>
<keyword evidence="5" id="KW-1185">Reference proteome</keyword>
<dbReference type="GO" id="GO:0016705">
    <property type="term" value="F:oxidoreductase activity, acting on paired donors, with incorporation or reduction of molecular oxygen"/>
    <property type="evidence" value="ECO:0007669"/>
    <property type="project" value="InterPro"/>
</dbReference>
<keyword evidence="2" id="KW-0479">Metal-binding</keyword>
<keyword evidence="2" id="KW-0349">Heme</keyword>
<dbReference type="GeneID" id="19462363"/>
<dbReference type="InterPro" id="IPR050121">
    <property type="entry name" value="Cytochrome_P450_monoxygenase"/>
</dbReference>
<dbReference type="AlphaFoldDB" id="S3DEF6"/>
<dbReference type="InterPro" id="IPR001128">
    <property type="entry name" value="Cyt_P450"/>
</dbReference>
<dbReference type="RefSeq" id="XP_008081752.1">
    <property type="nucleotide sequence ID" value="XM_008083561.1"/>
</dbReference>
<dbReference type="EMBL" id="KE145363">
    <property type="protein sequence ID" value="EPE30341.1"/>
    <property type="molecule type" value="Genomic_DNA"/>
</dbReference>
<dbReference type="Proteomes" id="UP000016922">
    <property type="component" value="Unassembled WGS sequence"/>
</dbReference>
<dbReference type="Gene3D" id="1.10.630.10">
    <property type="entry name" value="Cytochrome P450"/>
    <property type="match status" value="1"/>
</dbReference>
<dbReference type="InterPro" id="IPR036396">
    <property type="entry name" value="Cyt_P450_sf"/>
</dbReference>
<dbReference type="HOGENOM" id="CLU_001570_5_11_1"/>
<evidence type="ECO:0000313" key="4">
    <source>
        <dbReference type="EMBL" id="EPE30341.1"/>
    </source>
</evidence>
<comment type="similarity">
    <text evidence="1">Belongs to the cytochrome P450 family.</text>
</comment>
<dbReference type="OMA" id="PAKMNRD"/>
<dbReference type="SUPFAM" id="SSF48264">
    <property type="entry name" value="Cytochrome P450"/>
    <property type="match status" value="1"/>
</dbReference>
<accession>S3DEF6</accession>
<dbReference type="PRINTS" id="PR00385">
    <property type="entry name" value="P450"/>
</dbReference>
<feature type="transmembrane region" description="Helical" evidence="3">
    <location>
        <begin position="34"/>
        <end position="56"/>
    </location>
</feature>
<organism evidence="4 5">
    <name type="scientific">Glarea lozoyensis (strain ATCC 20868 / MF5171)</name>
    <dbReference type="NCBI Taxonomy" id="1116229"/>
    <lineage>
        <taxon>Eukaryota</taxon>
        <taxon>Fungi</taxon>
        <taxon>Dikarya</taxon>
        <taxon>Ascomycota</taxon>
        <taxon>Pezizomycotina</taxon>
        <taxon>Leotiomycetes</taxon>
        <taxon>Helotiales</taxon>
        <taxon>Helotiaceae</taxon>
        <taxon>Glarea</taxon>
    </lineage>
</organism>
<proteinExistence type="inferred from homology"/>
<dbReference type="GO" id="GO:0004497">
    <property type="term" value="F:monooxygenase activity"/>
    <property type="evidence" value="ECO:0007669"/>
    <property type="project" value="InterPro"/>
</dbReference>
<keyword evidence="2" id="KW-0408">Iron</keyword>
<comment type="cofactor">
    <cofactor evidence="2">
        <name>heme</name>
        <dbReference type="ChEBI" id="CHEBI:30413"/>
    </cofactor>
</comment>
<dbReference type="eggNOG" id="KOG0157">
    <property type="taxonomic scope" value="Eukaryota"/>
</dbReference>
<dbReference type="GO" id="GO:0020037">
    <property type="term" value="F:heme binding"/>
    <property type="evidence" value="ECO:0007669"/>
    <property type="project" value="InterPro"/>
</dbReference>
<dbReference type="OrthoDB" id="1470350at2759"/>
<dbReference type="CDD" id="cd11069">
    <property type="entry name" value="CYP_FUM15-like"/>
    <property type="match status" value="1"/>
</dbReference>
<keyword evidence="3" id="KW-0812">Transmembrane</keyword>